<evidence type="ECO:0000313" key="3">
    <source>
        <dbReference type="Proteomes" id="UP001219518"/>
    </source>
</evidence>
<evidence type="ECO:0000313" key="2">
    <source>
        <dbReference type="EMBL" id="KAK3924175.1"/>
    </source>
</evidence>
<comment type="caution">
    <text evidence="2">The sequence shown here is derived from an EMBL/GenBank/DDBJ whole genome shotgun (WGS) entry which is preliminary data.</text>
</comment>
<dbReference type="AlphaFoldDB" id="A0AAE1HMP9"/>
<sequence>MGNITGALGKAVIKKARRFNVENRTDKFLERNVKVVAPKPLATQKEIEKLHEENPGLMSELSKRNPELIDRLRNVYVTSFDKTSVESNPQNNPNRPLPVSRKYEPEDFGYVEPDSIPPGFVSLRQALRLISQYQADKNNETPEKLASQYNLKTEDVGNIIENFKLFTVYESNKGLNSTFDVPAIEPTEDNSIAYYERFKAKVDYREKQEKLKDSEKDQKKNSLDEK</sequence>
<dbReference type="GO" id="GO:0005739">
    <property type="term" value="C:mitochondrion"/>
    <property type="evidence" value="ECO:0007669"/>
    <property type="project" value="TreeGrafter"/>
</dbReference>
<name>A0AAE1HMP9_9NEOP</name>
<evidence type="ECO:0000256" key="1">
    <source>
        <dbReference type="SAM" id="MobiDB-lite"/>
    </source>
</evidence>
<protein>
    <submittedName>
        <fullName evidence="2">Protein NDUFAF4-like protein</fullName>
    </submittedName>
</protein>
<dbReference type="InterPro" id="IPR009622">
    <property type="entry name" value="NDUFAF4"/>
</dbReference>
<dbReference type="Pfam" id="PF06784">
    <property type="entry name" value="UPF0240"/>
    <property type="match status" value="1"/>
</dbReference>
<accession>A0AAE1HMP9</accession>
<gene>
    <name evidence="2" type="ORF">KUF71_012259</name>
</gene>
<dbReference type="GO" id="GO:0032981">
    <property type="term" value="P:mitochondrial respiratory chain complex I assembly"/>
    <property type="evidence" value="ECO:0007669"/>
    <property type="project" value="InterPro"/>
</dbReference>
<dbReference type="PANTHER" id="PTHR13338:SF4">
    <property type="entry name" value="NADH DEHYDROGENASE [UBIQUINONE] 1 ALPHA SUBCOMPLEX ASSEMBLY FACTOR 4"/>
    <property type="match status" value="1"/>
</dbReference>
<proteinExistence type="predicted"/>
<organism evidence="2 3">
    <name type="scientific">Frankliniella fusca</name>
    <dbReference type="NCBI Taxonomy" id="407009"/>
    <lineage>
        <taxon>Eukaryota</taxon>
        <taxon>Metazoa</taxon>
        <taxon>Ecdysozoa</taxon>
        <taxon>Arthropoda</taxon>
        <taxon>Hexapoda</taxon>
        <taxon>Insecta</taxon>
        <taxon>Pterygota</taxon>
        <taxon>Neoptera</taxon>
        <taxon>Paraneoptera</taxon>
        <taxon>Thysanoptera</taxon>
        <taxon>Terebrantia</taxon>
        <taxon>Thripoidea</taxon>
        <taxon>Thripidae</taxon>
        <taxon>Frankliniella</taxon>
    </lineage>
</organism>
<dbReference type="EMBL" id="JAHWGI010001167">
    <property type="protein sequence ID" value="KAK3924175.1"/>
    <property type="molecule type" value="Genomic_DNA"/>
</dbReference>
<keyword evidence="3" id="KW-1185">Reference proteome</keyword>
<feature type="region of interest" description="Disordered" evidence="1">
    <location>
        <begin position="205"/>
        <end position="226"/>
    </location>
</feature>
<reference evidence="2" key="1">
    <citation type="submission" date="2021-07" db="EMBL/GenBank/DDBJ databases">
        <authorList>
            <person name="Catto M.A."/>
            <person name="Jacobson A."/>
            <person name="Kennedy G."/>
            <person name="Labadie P."/>
            <person name="Hunt B.G."/>
            <person name="Srinivasan R."/>
        </authorList>
    </citation>
    <scope>NUCLEOTIDE SEQUENCE</scope>
    <source>
        <strain evidence="2">PL_HMW_Pooled</strain>
        <tissue evidence="2">Head</tissue>
    </source>
</reference>
<dbReference type="Proteomes" id="UP001219518">
    <property type="component" value="Unassembled WGS sequence"/>
</dbReference>
<dbReference type="PANTHER" id="PTHR13338">
    <property type="entry name" value="UPF0240 PROTEIN"/>
    <property type="match status" value="1"/>
</dbReference>
<reference evidence="2" key="2">
    <citation type="journal article" date="2023" name="BMC Genomics">
        <title>Pest status, molecular evolution, and epigenetic factors derived from the genome assembly of Frankliniella fusca, a thysanopteran phytovirus vector.</title>
        <authorList>
            <person name="Catto M.A."/>
            <person name="Labadie P.E."/>
            <person name="Jacobson A.L."/>
            <person name="Kennedy G.G."/>
            <person name="Srinivasan R."/>
            <person name="Hunt B.G."/>
        </authorList>
    </citation>
    <scope>NUCLEOTIDE SEQUENCE</scope>
    <source>
        <strain evidence="2">PL_HMW_Pooled</strain>
    </source>
</reference>